<reference evidence="3" key="1">
    <citation type="journal article" date="2007" name="Plant Cell">
        <title>Dothideomycete-plant interactions illuminated by genome sequencing and EST analysis of the wheat pathogen Stagonospora nodorum.</title>
        <authorList>
            <person name="Hane J.K."/>
            <person name="Lowe R.G."/>
            <person name="Solomon P.S."/>
            <person name="Tan K.C."/>
            <person name="Schoch C.L."/>
            <person name="Spatafora J.W."/>
            <person name="Crous P.W."/>
            <person name="Kodira C."/>
            <person name="Birren B.W."/>
            <person name="Galagan J.E."/>
            <person name="Torriani S.F."/>
            <person name="McDonald B.A."/>
            <person name="Oliver R.P."/>
        </authorList>
    </citation>
    <scope>NUCLEOTIDE SEQUENCE [LARGE SCALE GENOMIC DNA]</scope>
    <source>
        <strain evidence="3">SN15 / ATCC MYA-4574 / FGSC 10173</strain>
    </source>
</reference>
<accession>Q0V4A3</accession>
<evidence type="ECO:0000259" key="1">
    <source>
        <dbReference type="PROSITE" id="PS51767"/>
    </source>
</evidence>
<dbReference type="EMBL" id="CH445326">
    <property type="protein sequence ID" value="EAT90810.1"/>
    <property type="molecule type" value="Genomic_DNA"/>
</dbReference>
<dbReference type="OMA" id="ATHMTWI"/>
<dbReference type="PROSITE" id="PS51767">
    <property type="entry name" value="PEPTIDASE_A1"/>
    <property type="match status" value="1"/>
</dbReference>
<gene>
    <name evidence="2" type="ORF">SNOG_01161</name>
</gene>
<protein>
    <recommendedName>
        <fullName evidence="1">Peptidase A1 domain-containing protein</fullName>
    </recommendedName>
</protein>
<dbReference type="SUPFAM" id="SSF50630">
    <property type="entry name" value="Acid proteases"/>
    <property type="match status" value="1"/>
</dbReference>
<dbReference type="Gene3D" id="2.40.70.10">
    <property type="entry name" value="Acid Proteases"/>
    <property type="match status" value="1"/>
</dbReference>
<dbReference type="InterPro" id="IPR033121">
    <property type="entry name" value="PEPTIDASE_A1"/>
</dbReference>
<dbReference type="Pfam" id="PF00026">
    <property type="entry name" value="Asp"/>
    <property type="match status" value="1"/>
</dbReference>
<dbReference type="GeneID" id="5968660"/>
<dbReference type="AlphaFoldDB" id="Q0V4A3"/>
<dbReference type="InterPro" id="IPR021109">
    <property type="entry name" value="Peptidase_aspartic_dom_sf"/>
</dbReference>
<sequence length="287" mass="31584">MGLFRSFGTPNGSQTCEAYFNKASMDRNAAQWNAAPTKRENISAKAAFESRASLYDAQQPLRGSNLDVVVPIKLDENLQYSYPLKSGKSELIALDTLQEVAHLEATTPFSSITINVPLDLKTSGSVTFSHNASSESDQVDDKIWLHTSVLATTIPLDHIGIRKGGMITMSANSVWLSLDTPYISLPDSIFNVLLQAANTSSEQDFVLDCDTVPRLPDLVFGLDIDHSWTLAGDEVVVRPEQYVMETEAGKCVLLARRRRGLQRLGWAAIRGREFVIDLAGQKMGFES</sequence>
<name>Q0V4A3_PHANO</name>
<dbReference type="VEuPathDB" id="FungiDB:JI435_011610"/>
<organism evidence="2 3">
    <name type="scientific">Phaeosphaeria nodorum (strain SN15 / ATCC MYA-4574 / FGSC 10173)</name>
    <name type="common">Glume blotch fungus</name>
    <name type="synonym">Parastagonospora nodorum</name>
    <dbReference type="NCBI Taxonomy" id="321614"/>
    <lineage>
        <taxon>Eukaryota</taxon>
        <taxon>Fungi</taxon>
        <taxon>Dikarya</taxon>
        <taxon>Ascomycota</taxon>
        <taxon>Pezizomycotina</taxon>
        <taxon>Dothideomycetes</taxon>
        <taxon>Pleosporomycetidae</taxon>
        <taxon>Pleosporales</taxon>
        <taxon>Pleosporineae</taxon>
        <taxon>Phaeosphaeriaceae</taxon>
        <taxon>Parastagonospora</taxon>
    </lineage>
</organism>
<feature type="domain" description="Peptidase A1" evidence="1">
    <location>
        <begin position="1"/>
        <end position="286"/>
    </location>
</feature>
<dbReference type="RefSeq" id="XP_001791815.1">
    <property type="nucleotide sequence ID" value="XM_001791763.1"/>
</dbReference>
<evidence type="ECO:0000313" key="2">
    <source>
        <dbReference type="EMBL" id="EAT90810.1"/>
    </source>
</evidence>
<dbReference type="KEGG" id="pno:SNOG_01161"/>
<dbReference type="Proteomes" id="UP000001055">
    <property type="component" value="Unassembled WGS sequence"/>
</dbReference>
<dbReference type="InParanoid" id="Q0V4A3"/>
<evidence type="ECO:0000313" key="3">
    <source>
        <dbReference type="Proteomes" id="UP000001055"/>
    </source>
</evidence>
<dbReference type="HOGENOM" id="CLU_970128_0_0_1"/>
<proteinExistence type="predicted"/>
<dbReference type="eggNOG" id="ENOG502RIX1">
    <property type="taxonomic scope" value="Eukaryota"/>
</dbReference>